<dbReference type="EMBL" id="JACAGC010000004">
    <property type="protein sequence ID" value="KAF6371976.1"/>
    <property type="molecule type" value="Genomic_DNA"/>
</dbReference>
<reference evidence="2 3" key="1">
    <citation type="journal article" date="2020" name="Nature">
        <title>Six reference-quality genomes reveal evolution of bat adaptations.</title>
        <authorList>
            <person name="Jebb D."/>
            <person name="Huang Z."/>
            <person name="Pippel M."/>
            <person name="Hughes G.M."/>
            <person name="Lavrichenko K."/>
            <person name="Devanna P."/>
            <person name="Winkler S."/>
            <person name="Jermiin L.S."/>
            <person name="Skirmuntt E.C."/>
            <person name="Katzourakis A."/>
            <person name="Burkitt-Gray L."/>
            <person name="Ray D.A."/>
            <person name="Sullivan K.A.M."/>
            <person name="Roscito J.G."/>
            <person name="Kirilenko B.M."/>
            <person name="Davalos L.M."/>
            <person name="Corthals A.P."/>
            <person name="Power M.L."/>
            <person name="Jones G."/>
            <person name="Ransome R.D."/>
            <person name="Dechmann D.K.N."/>
            <person name="Locatelli A.G."/>
            <person name="Puechmaille S.J."/>
            <person name="Fedrigo O."/>
            <person name="Jarvis E.D."/>
            <person name="Hiller M."/>
            <person name="Vernes S.C."/>
            <person name="Myers E.W."/>
            <person name="Teeling E.C."/>
        </authorList>
    </citation>
    <scope>NUCLEOTIDE SEQUENCE [LARGE SCALE GENOMIC DNA]</scope>
    <source>
        <strain evidence="2">MRhiFer1</strain>
        <tissue evidence="2">Lung</tissue>
    </source>
</reference>
<organism evidence="2 3">
    <name type="scientific">Rhinolophus ferrumequinum</name>
    <name type="common">Greater horseshoe bat</name>
    <dbReference type="NCBI Taxonomy" id="59479"/>
    <lineage>
        <taxon>Eukaryota</taxon>
        <taxon>Metazoa</taxon>
        <taxon>Chordata</taxon>
        <taxon>Craniata</taxon>
        <taxon>Vertebrata</taxon>
        <taxon>Euteleostomi</taxon>
        <taxon>Mammalia</taxon>
        <taxon>Eutheria</taxon>
        <taxon>Laurasiatheria</taxon>
        <taxon>Chiroptera</taxon>
        <taxon>Yinpterochiroptera</taxon>
        <taxon>Rhinolophoidea</taxon>
        <taxon>Rhinolophidae</taxon>
        <taxon>Rhinolophinae</taxon>
        <taxon>Rhinolophus</taxon>
    </lineage>
</organism>
<protein>
    <submittedName>
        <fullName evidence="2">Uncharacterized protein</fullName>
    </submittedName>
</protein>
<evidence type="ECO:0000256" key="1">
    <source>
        <dbReference type="SAM" id="MobiDB-lite"/>
    </source>
</evidence>
<proteinExistence type="predicted"/>
<feature type="region of interest" description="Disordered" evidence="1">
    <location>
        <begin position="117"/>
        <end position="154"/>
    </location>
</feature>
<sequence>MFLLITSAATGKISSRRKGPHLPQRPERGWARGGLLPRVSSSLAAARGHSRLRSGQGLRKGAGSPGTSGQSGVWPGWGLNLLGAAKVSGWVLDPREEGEQLLPQQAEGHWAAQLYLGLEATSAPAPDSRTGMEDPPPPPCAPGEQTPSLTTPSI</sequence>
<gene>
    <name evidence="2" type="ORF">mRhiFer1_009717</name>
</gene>
<accession>A0A7J7ZDF5</accession>
<evidence type="ECO:0000313" key="3">
    <source>
        <dbReference type="Proteomes" id="UP000585614"/>
    </source>
</evidence>
<comment type="caution">
    <text evidence="2">The sequence shown here is derived from an EMBL/GenBank/DDBJ whole genome shotgun (WGS) entry which is preliminary data.</text>
</comment>
<feature type="compositionally biased region" description="Polar residues" evidence="1">
    <location>
        <begin position="145"/>
        <end position="154"/>
    </location>
</feature>
<evidence type="ECO:0000313" key="2">
    <source>
        <dbReference type="EMBL" id="KAF6371976.1"/>
    </source>
</evidence>
<dbReference type="AlphaFoldDB" id="A0A7J7ZDF5"/>
<dbReference type="Proteomes" id="UP000585614">
    <property type="component" value="Unassembled WGS sequence"/>
</dbReference>
<name>A0A7J7ZDF5_RHIFE</name>
<feature type="region of interest" description="Disordered" evidence="1">
    <location>
        <begin position="9"/>
        <end position="75"/>
    </location>
</feature>